<proteinExistence type="predicted"/>
<keyword evidence="1" id="KW-1133">Transmembrane helix</keyword>
<dbReference type="EMBL" id="JABCKI010005727">
    <property type="protein sequence ID" value="KAG5639228.1"/>
    <property type="molecule type" value="Genomic_DNA"/>
</dbReference>
<evidence type="ECO:0000256" key="1">
    <source>
        <dbReference type="SAM" id="Phobius"/>
    </source>
</evidence>
<name>A0A9P7FZH6_9AGAR</name>
<dbReference type="OrthoDB" id="10062838at2759"/>
<feature type="transmembrane region" description="Helical" evidence="1">
    <location>
        <begin position="160"/>
        <end position="182"/>
    </location>
</feature>
<dbReference type="PANTHER" id="PTHR19346:SF4">
    <property type="entry name" value="SUGAR PHOSPHATE TRANSPORTER DOMAIN-CONTAINING PROTEIN"/>
    <property type="match status" value="1"/>
</dbReference>
<organism evidence="2 3">
    <name type="scientific">Sphagnurus paluster</name>
    <dbReference type="NCBI Taxonomy" id="117069"/>
    <lineage>
        <taxon>Eukaryota</taxon>
        <taxon>Fungi</taxon>
        <taxon>Dikarya</taxon>
        <taxon>Basidiomycota</taxon>
        <taxon>Agaricomycotina</taxon>
        <taxon>Agaricomycetes</taxon>
        <taxon>Agaricomycetidae</taxon>
        <taxon>Agaricales</taxon>
        <taxon>Tricholomatineae</taxon>
        <taxon>Lyophyllaceae</taxon>
        <taxon>Sphagnurus</taxon>
    </lineage>
</organism>
<comment type="caution">
    <text evidence="2">The sequence shown here is derived from an EMBL/GenBank/DDBJ whole genome shotgun (WGS) entry which is preliminary data.</text>
</comment>
<keyword evidence="1" id="KW-0812">Transmembrane</keyword>
<evidence type="ECO:0000313" key="3">
    <source>
        <dbReference type="Proteomes" id="UP000717328"/>
    </source>
</evidence>
<reference evidence="2" key="1">
    <citation type="submission" date="2021-02" db="EMBL/GenBank/DDBJ databases">
        <authorList>
            <person name="Nieuwenhuis M."/>
            <person name="Van De Peppel L.J.J."/>
        </authorList>
    </citation>
    <scope>NUCLEOTIDE SEQUENCE</scope>
    <source>
        <strain evidence="2">D49</strain>
    </source>
</reference>
<dbReference type="PANTHER" id="PTHR19346">
    <property type="entry name" value="SUGAR PHOSPHATE TRANSPORTER DOMAIN-CONTAINING PROTEIN"/>
    <property type="match status" value="1"/>
</dbReference>
<feature type="transmembrane region" description="Helical" evidence="1">
    <location>
        <begin position="21"/>
        <end position="39"/>
    </location>
</feature>
<dbReference type="InterPro" id="IPR026505">
    <property type="entry name" value="Solute_c_fam_35_mem_F3/F4"/>
</dbReference>
<reference evidence="2" key="2">
    <citation type="submission" date="2021-10" db="EMBL/GenBank/DDBJ databases">
        <title>Phylogenomics reveals ancestral predisposition of the termite-cultivated fungus Termitomyces towards a domesticated lifestyle.</title>
        <authorList>
            <person name="Auxier B."/>
            <person name="Grum-Grzhimaylo A."/>
            <person name="Cardenas M.E."/>
            <person name="Lodge J.D."/>
            <person name="Laessoe T."/>
            <person name="Pedersen O."/>
            <person name="Smith M.E."/>
            <person name="Kuyper T.W."/>
            <person name="Franco-Molano E.A."/>
            <person name="Baroni T.J."/>
            <person name="Aanen D.K."/>
        </authorList>
    </citation>
    <scope>NUCLEOTIDE SEQUENCE</scope>
    <source>
        <strain evidence="2">D49</strain>
    </source>
</reference>
<dbReference type="AlphaFoldDB" id="A0A9P7FZH6"/>
<keyword evidence="1" id="KW-0472">Membrane</keyword>
<sequence>MEKDSINVASIVIKPSAPLMGDLLTLVASIGYGLYQVLYKKYAVLSTDLEISSEGFYDHIPVDDPPHYDATPNAIDHRATVHPSPFGLHANLLTTCMGLSTFALLWIPLPFLHYYGIETFRLPPNITTILAIAGIALSGVVFNAGFMVLLGVWGPIITSVGNLLTIVLVFISDVGSNLCLVYSSQF</sequence>
<feature type="transmembrane region" description="Helical" evidence="1">
    <location>
        <begin position="129"/>
        <end position="154"/>
    </location>
</feature>
<dbReference type="Proteomes" id="UP000717328">
    <property type="component" value="Unassembled WGS sequence"/>
</dbReference>
<accession>A0A9P7FZH6</accession>
<feature type="transmembrane region" description="Helical" evidence="1">
    <location>
        <begin position="92"/>
        <end position="117"/>
    </location>
</feature>
<gene>
    <name evidence="2" type="ORF">H0H81_005302</name>
</gene>
<evidence type="ECO:0000313" key="2">
    <source>
        <dbReference type="EMBL" id="KAG5639228.1"/>
    </source>
</evidence>
<keyword evidence="3" id="KW-1185">Reference proteome</keyword>
<protein>
    <submittedName>
        <fullName evidence="2">Uncharacterized protein</fullName>
    </submittedName>
</protein>